<dbReference type="Proteomes" id="UP000316270">
    <property type="component" value="Chromosome 1"/>
</dbReference>
<dbReference type="EMBL" id="CP042185">
    <property type="protein sequence ID" value="QDS67735.1"/>
    <property type="molecule type" value="Genomic_DNA"/>
</dbReference>
<keyword evidence="4" id="KW-0862">Zinc</keyword>
<evidence type="ECO:0000256" key="4">
    <source>
        <dbReference type="ARBA" id="ARBA00022833"/>
    </source>
</evidence>
<gene>
    <name evidence="6" type="ORF">FKW77_005956</name>
</gene>
<sequence length="234" mass="26370">MAKLIPRSDPTTNLEPLCLRDAKILLENDYLPLEAGYAFNADGMCHVAASTYMRGVTGEMLKWWFGWVHTTAQYKLWHPRDHVFSDWEGPRGNESLYIGGHHLVHEYIGGVLSKLKISFHSPGKYFGSDFESDFKKYGYSTAICGRVGMWDDVKNTVIYTGHVIHLIKDEPDGCRMRSRFWLGDIDGVTDPAVRASLTPPHLGAKLCKHTTEEMAILADILPALFEKQSGRAKL</sequence>
<dbReference type="Pfam" id="PF18089">
    <property type="entry name" value="DAPG_hydrolase"/>
    <property type="match status" value="1"/>
</dbReference>
<organism evidence="6 7">
    <name type="scientific">Venturia effusa</name>
    <dbReference type="NCBI Taxonomy" id="50376"/>
    <lineage>
        <taxon>Eukaryota</taxon>
        <taxon>Fungi</taxon>
        <taxon>Dikarya</taxon>
        <taxon>Ascomycota</taxon>
        <taxon>Pezizomycotina</taxon>
        <taxon>Dothideomycetes</taxon>
        <taxon>Pleosporomycetidae</taxon>
        <taxon>Venturiales</taxon>
        <taxon>Venturiaceae</taxon>
        <taxon>Venturia</taxon>
    </lineage>
</organism>
<dbReference type="InterPro" id="IPR041526">
    <property type="entry name" value="DAPG_hydrolase"/>
</dbReference>
<keyword evidence="2" id="KW-0479">Metal-binding</keyword>
<name>A0A517KWI0_9PEZI</name>
<evidence type="ECO:0000259" key="5">
    <source>
        <dbReference type="Pfam" id="PF18089"/>
    </source>
</evidence>
<dbReference type="AlphaFoldDB" id="A0A517KWI0"/>
<dbReference type="OrthoDB" id="3335931at2759"/>
<dbReference type="GO" id="GO:0046872">
    <property type="term" value="F:metal ion binding"/>
    <property type="evidence" value="ECO:0007669"/>
    <property type="project" value="UniProtKB-KW"/>
</dbReference>
<reference evidence="6 7" key="1">
    <citation type="submission" date="2019-07" db="EMBL/GenBank/DDBJ databases">
        <title>Finished genome of Venturia effusa.</title>
        <authorList>
            <person name="Young C.A."/>
            <person name="Cox M.P."/>
            <person name="Ganley A.R.D."/>
            <person name="David W.J."/>
        </authorList>
    </citation>
    <scope>NUCLEOTIDE SEQUENCE [LARGE SCALE GENOMIC DNA]</scope>
    <source>
        <strain evidence="7">albino</strain>
    </source>
</reference>
<evidence type="ECO:0000256" key="2">
    <source>
        <dbReference type="ARBA" id="ARBA00022723"/>
    </source>
</evidence>
<comment type="cofactor">
    <cofactor evidence="1">
        <name>Zn(2+)</name>
        <dbReference type="ChEBI" id="CHEBI:29105"/>
    </cofactor>
</comment>
<evidence type="ECO:0000256" key="3">
    <source>
        <dbReference type="ARBA" id="ARBA00022801"/>
    </source>
</evidence>
<proteinExistence type="predicted"/>
<accession>A0A517KWI0</accession>
<dbReference type="GO" id="GO:0016787">
    <property type="term" value="F:hydrolase activity"/>
    <property type="evidence" value="ECO:0007669"/>
    <property type="project" value="UniProtKB-KW"/>
</dbReference>
<feature type="domain" description="DAPG hydrolase PhiG" evidence="5">
    <location>
        <begin position="20"/>
        <end position="226"/>
    </location>
</feature>
<keyword evidence="7" id="KW-1185">Reference proteome</keyword>
<evidence type="ECO:0000313" key="7">
    <source>
        <dbReference type="Proteomes" id="UP000316270"/>
    </source>
</evidence>
<evidence type="ECO:0000313" key="6">
    <source>
        <dbReference type="EMBL" id="QDS67735.1"/>
    </source>
</evidence>
<keyword evidence="3" id="KW-0378">Hydrolase</keyword>
<evidence type="ECO:0000256" key="1">
    <source>
        <dbReference type="ARBA" id="ARBA00001947"/>
    </source>
</evidence>
<protein>
    <recommendedName>
        <fullName evidence="5">DAPG hydrolase PhiG domain-containing protein</fullName>
    </recommendedName>
</protein>